<dbReference type="InterPro" id="IPR050313">
    <property type="entry name" value="Carb_Metab_HTH_regulators"/>
</dbReference>
<evidence type="ECO:0000256" key="2">
    <source>
        <dbReference type="ARBA" id="ARBA00023125"/>
    </source>
</evidence>
<dbReference type="GO" id="GO:0003677">
    <property type="term" value="F:DNA binding"/>
    <property type="evidence" value="ECO:0007669"/>
    <property type="project" value="UniProtKB-KW"/>
</dbReference>
<proteinExistence type="predicted"/>
<dbReference type="SMART" id="SM01134">
    <property type="entry name" value="DeoRC"/>
    <property type="match status" value="1"/>
</dbReference>
<evidence type="ECO:0000313" key="5">
    <source>
        <dbReference type="EMBL" id="MBC8536660.1"/>
    </source>
</evidence>
<keyword evidence="1" id="KW-0805">Transcription regulation</keyword>
<dbReference type="InterPro" id="IPR014036">
    <property type="entry name" value="DeoR-like_C"/>
</dbReference>
<dbReference type="Gene3D" id="1.10.10.10">
    <property type="entry name" value="Winged helix-like DNA-binding domain superfamily/Winged helix DNA-binding domain"/>
    <property type="match status" value="1"/>
</dbReference>
<dbReference type="PROSITE" id="PS00894">
    <property type="entry name" value="HTH_DEOR_1"/>
    <property type="match status" value="1"/>
</dbReference>
<dbReference type="InterPro" id="IPR018356">
    <property type="entry name" value="Tscrpt_reg_HTH_DeoR_CS"/>
</dbReference>
<dbReference type="EMBL" id="JACRSP010000003">
    <property type="protein sequence ID" value="MBC8536660.1"/>
    <property type="molecule type" value="Genomic_DNA"/>
</dbReference>
<dbReference type="PRINTS" id="PR00037">
    <property type="entry name" value="HTHLACR"/>
</dbReference>
<evidence type="ECO:0000313" key="6">
    <source>
        <dbReference type="Proteomes" id="UP000620366"/>
    </source>
</evidence>
<dbReference type="Pfam" id="PF00455">
    <property type="entry name" value="DeoRC"/>
    <property type="match status" value="1"/>
</dbReference>
<dbReference type="RefSeq" id="WP_249300498.1">
    <property type="nucleotide sequence ID" value="NZ_JACRSP010000003.1"/>
</dbReference>
<organism evidence="5 6">
    <name type="scientific">Feifania hominis</name>
    <dbReference type="NCBI Taxonomy" id="2763660"/>
    <lineage>
        <taxon>Bacteria</taxon>
        <taxon>Bacillati</taxon>
        <taxon>Bacillota</taxon>
        <taxon>Clostridia</taxon>
        <taxon>Eubacteriales</taxon>
        <taxon>Feifaniaceae</taxon>
        <taxon>Feifania</taxon>
    </lineage>
</organism>
<sequence>MSHPAIPAQRQKQILEYIKDTGSGQIRELAAYTGVSEATIRRDLDALDRAGLIERKHGGAVTQGLSTSFEQIHSEKMKLMLDEKRRIARRAAHRIKDGESVFLDSGTTSFFVGANLKHHRNLTIVTHNLQIAANIEIDRTSSVIVTGGIRRDEYSVLAGAIAEDFVRDLSVDRVILGADAVDAALGVYNSNFVEIGMKKLLVRCGRQTILTCDSSKFTGTALAKICDIGEIDTIITDTGLDEEKRRELLSSGVELILV</sequence>
<dbReference type="Pfam" id="PF08220">
    <property type="entry name" value="HTH_DeoR"/>
    <property type="match status" value="1"/>
</dbReference>
<dbReference type="Proteomes" id="UP000620366">
    <property type="component" value="Unassembled WGS sequence"/>
</dbReference>
<evidence type="ECO:0000259" key="4">
    <source>
        <dbReference type="PROSITE" id="PS51000"/>
    </source>
</evidence>
<gene>
    <name evidence="5" type="ORF">H8695_08185</name>
</gene>
<dbReference type="SUPFAM" id="SSF100950">
    <property type="entry name" value="NagB/RpiA/CoA transferase-like"/>
    <property type="match status" value="1"/>
</dbReference>
<keyword evidence="6" id="KW-1185">Reference proteome</keyword>
<name>A0A926HV62_9FIRM</name>
<comment type="caution">
    <text evidence="5">The sequence shown here is derived from an EMBL/GenBank/DDBJ whole genome shotgun (WGS) entry which is preliminary data.</text>
</comment>
<dbReference type="AlphaFoldDB" id="A0A926HV62"/>
<protein>
    <submittedName>
        <fullName evidence="5">DeoR/GlpR transcriptional regulator</fullName>
    </submittedName>
</protein>
<dbReference type="SUPFAM" id="SSF46785">
    <property type="entry name" value="Winged helix' DNA-binding domain"/>
    <property type="match status" value="1"/>
</dbReference>
<evidence type="ECO:0000256" key="1">
    <source>
        <dbReference type="ARBA" id="ARBA00023015"/>
    </source>
</evidence>
<reference evidence="5" key="1">
    <citation type="submission" date="2020-08" db="EMBL/GenBank/DDBJ databases">
        <title>Genome public.</title>
        <authorList>
            <person name="Liu C."/>
            <person name="Sun Q."/>
        </authorList>
    </citation>
    <scope>NUCLEOTIDE SEQUENCE</scope>
    <source>
        <strain evidence="5">BX7</strain>
    </source>
</reference>
<accession>A0A926HV62</accession>
<dbReference type="GO" id="GO:0003700">
    <property type="term" value="F:DNA-binding transcription factor activity"/>
    <property type="evidence" value="ECO:0007669"/>
    <property type="project" value="InterPro"/>
</dbReference>
<dbReference type="InterPro" id="IPR036390">
    <property type="entry name" value="WH_DNA-bd_sf"/>
</dbReference>
<keyword evidence="3" id="KW-0804">Transcription</keyword>
<dbReference type="SMART" id="SM00420">
    <property type="entry name" value="HTH_DEOR"/>
    <property type="match status" value="1"/>
</dbReference>
<dbReference type="PANTHER" id="PTHR30363">
    <property type="entry name" value="HTH-TYPE TRANSCRIPTIONAL REGULATOR SRLR-RELATED"/>
    <property type="match status" value="1"/>
</dbReference>
<dbReference type="InterPro" id="IPR001034">
    <property type="entry name" value="DeoR_HTH"/>
</dbReference>
<evidence type="ECO:0000256" key="3">
    <source>
        <dbReference type="ARBA" id="ARBA00023163"/>
    </source>
</evidence>
<dbReference type="Gene3D" id="3.40.50.1360">
    <property type="match status" value="1"/>
</dbReference>
<dbReference type="PROSITE" id="PS51000">
    <property type="entry name" value="HTH_DEOR_2"/>
    <property type="match status" value="1"/>
</dbReference>
<dbReference type="InterPro" id="IPR036388">
    <property type="entry name" value="WH-like_DNA-bd_sf"/>
</dbReference>
<dbReference type="InterPro" id="IPR037171">
    <property type="entry name" value="NagB/RpiA_transferase-like"/>
</dbReference>
<dbReference type="PANTHER" id="PTHR30363:SF44">
    <property type="entry name" value="AGA OPERON TRANSCRIPTIONAL REPRESSOR-RELATED"/>
    <property type="match status" value="1"/>
</dbReference>
<keyword evidence="2" id="KW-0238">DNA-binding</keyword>
<feature type="domain" description="HTH deoR-type" evidence="4">
    <location>
        <begin position="7"/>
        <end position="62"/>
    </location>
</feature>